<dbReference type="AlphaFoldDB" id="A0AAD5S860"/>
<accession>A0AAD5S860</accession>
<reference evidence="2" key="1">
    <citation type="submission" date="2020-05" db="EMBL/GenBank/DDBJ databases">
        <title>Phylogenomic resolution of chytrid fungi.</title>
        <authorList>
            <person name="Stajich J.E."/>
            <person name="Amses K."/>
            <person name="Simmons R."/>
            <person name="Seto K."/>
            <person name="Myers J."/>
            <person name="Bonds A."/>
            <person name="Quandt C.A."/>
            <person name="Barry K."/>
            <person name="Liu P."/>
            <person name="Grigoriev I."/>
            <person name="Longcore J.E."/>
            <person name="James T.Y."/>
        </authorList>
    </citation>
    <scope>NUCLEOTIDE SEQUENCE</scope>
    <source>
        <strain evidence="2">JEL0318</strain>
    </source>
</reference>
<feature type="compositionally biased region" description="Low complexity" evidence="1">
    <location>
        <begin position="140"/>
        <end position="150"/>
    </location>
</feature>
<sequence length="300" mass="32123">MSWKSVSLEENEKMLYDYYKPHFQRQQPEDRSSLVSGPIALSVTPKTQQIAFTFALPYSSSFSHSNFTSSPSTTPTSHAGSPSNTDSYTSSSRSSRSVSRSSRTSSTKRSSSRKTPRPTTTCPTYTPQNSPPHRSPQPSTPKQQQQQSSPSPQPDAGNEDEVPSIQSAQRPTVYPNGVTSLNDAGPVDERNRADVGGGFEMVGGKQMLEVLSGLISALTGAAAAESGSIVTVTDARIHVLTEAVKALTTAVLLDVTVSQQRRADEAALRELLVNGLQNQTTSAAPETQTQQAQNPAPEPT</sequence>
<evidence type="ECO:0000313" key="3">
    <source>
        <dbReference type="Proteomes" id="UP001212841"/>
    </source>
</evidence>
<comment type="caution">
    <text evidence="2">The sequence shown here is derived from an EMBL/GenBank/DDBJ whole genome shotgun (WGS) entry which is preliminary data.</text>
</comment>
<protein>
    <submittedName>
        <fullName evidence="2">Uncharacterized protein</fullName>
    </submittedName>
</protein>
<dbReference type="PRINTS" id="PR01217">
    <property type="entry name" value="PRICHEXTENSN"/>
</dbReference>
<feature type="compositionally biased region" description="Polar residues" evidence="1">
    <location>
        <begin position="277"/>
        <end position="294"/>
    </location>
</feature>
<proteinExistence type="predicted"/>
<name>A0AAD5S860_9FUNG</name>
<feature type="compositionally biased region" description="Low complexity" evidence="1">
    <location>
        <begin position="62"/>
        <end position="109"/>
    </location>
</feature>
<dbReference type="Proteomes" id="UP001212841">
    <property type="component" value="Unassembled WGS sequence"/>
</dbReference>
<feature type="compositionally biased region" description="Low complexity" evidence="1">
    <location>
        <begin position="117"/>
        <end position="127"/>
    </location>
</feature>
<dbReference type="EMBL" id="JADGJD010001042">
    <property type="protein sequence ID" value="KAJ3047021.1"/>
    <property type="molecule type" value="Genomic_DNA"/>
</dbReference>
<evidence type="ECO:0000313" key="2">
    <source>
        <dbReference type="EMBL" id="KAJ3047021.1"/>
    </source>
</evidence>
<gene>
    <name evidence="2" type="ORF">HK097_000311</name>
</gene>
<keyword evidence="3" id="KW-1185">Reference proteome</keyword>
<feature type="region of interest" description="Disordered" evidence="1">
    <location>
        <begin position="277"/>
        <end position="300"/>
    </location>
</feature>
<feature type="compositionally biased region" description="Pro residues" evidence="1">
    <location>
        <begin position="129"/>
        <end position="139"/>
    </location>
</feature>
<evidence type="ECO:0000256" key="1">
    <source>
        <dbReference type="SAM" id="MobiDB-lite"/>
    </source>
</evidence>
<feature type="region of interest" description="Disordered" evidence="1">
    <location>
        <begin position="62"/>
        <end position="189"/>
    </location>
</feature>
<organism evidence="2 3">
    <name type="scientific">Rhizophlyctis rosea</name>
    <dbReference type="NCBI Taxonomy" id="64517"/>
    <lineage>
        <taxon>Eukaryota</taxon>
        <taxon>Fungi</taxon>
        <taxon>Fungi incertae sedis</taxon>
        <taxon>Chytridiomycota</taxon>
        <taxon>Chytridiomycota incertae sedis</taxon>
        <taxon>Chytridiomycetes</taxon>
        <taxon>Rhizophlyctidales</taxon>
        <taxon>Rhizophlyctidaceae</taxon>
        <taxon>Rhizophlyctis</taxon>
    </lineage>
</organism>